<dbReference type="PANTHER" id="PTHR12338:SF5">
    <property type="entry name" value="ANTIGEN 43-RELATED"/>
    <property type="match status" value="1"/>
</dbReference>
<dbReference type="Proteomes" id="UP000441586">
    <property type="component" value="Unassembled WGS sequence"/>
</dbReference>
<evidence type="ECO:0000313" key="3">
    <source>
        <dbReference type="EMBL" id="KAE9627697.1"/>
    </source>
</evidence>
<reference evidence="3 4" key="1">
    <citation type="submission" date="2019-12" db="EMBL/GenBank/DDBJ databases">
        <authorList>
            <person name="Zhang Y.-J."/>
        </authorList>
    </citation>
    <scope>NUCLEOTIDE SEQUENCE [LARGE SCALE GENOMIC DNA]</scope>
    <source>
        <strain evidence="3 4">H18S-6</strain>
    </source>
</reference>
<accession>A0A6A4RCE6</accession>
<organism evidence="3 4">
    <name type="scientific">Parasedimentitalea maritima</name>
    <dbReference type="NCBI Taxonomy" id="2578117"/>
    <lineage>
        <taxon>Bacteria</taxon>
        <taxon>Pseudomonadati</taxon>
        <taxon>Pseudomonadota</taxon>
        <taxon>Alphaproteobacteria</taxon>
        <taxon>Rhodobacterales</taxon>
        <taxon>Paracoccaceae</taxon>
        <taxon>Parasedimentitalea</taxon>
    </lineage>
</organism>
<evidence type="ECO:0000259" key="2">
    <source>
        <dbReference type="SMART" id="SM00912"/>
    </source>
</evidence>
<dbReference type="InterPro" id="IPR050909">
    <property type="entry name" value="Bact_Autotransporter_VF"/>
</dbReference>
<dbReference type="RefSeq" id="WP_158981040.1">
    <property type="nucleotide sequence ID" value="NZ_WSFO01000012.1"/>
</dbReference>
<evidence type="ECO:0000256" key="1">
    <source>
        <dbReference type="SAM" id="SignalP"/>
    </source>
</evidence>
<keyword evidence="1" id="KW-0732">Signal</keyword>
<dbReference type="SUPFAM" id="SSF51126">
    <property type="entry name" value="Pectin lyase-like"/>
    <property type="match status" value="1"/>
</dbReference>
<dbReference type="InterPro" id="IPR012334">
    <property type="entry name" value="Pectin_lyas_fold"/>
</dbReference>
<feature type="chain" id="PRO_5025636281" evidence="1">
    <location>
        <begin position="27"/>
        <end position="1489"/>
    </location>
</feature>
<dbReference type="EMBL" id="WSFO01000012">
    <property type="protein sequence ID" value="KAE9627697.1"/>
    <property type="molecule type" value="Genomic_DNA"/>
</dbReference>
<comment type="caution">
    <text evidence="3">The sequence shown here is derived from an EMBL/GenBank/DDBJ whole genome shotgun (WGS) entry which is preliminary data.</text>
</comment>
<dbReference type="InterPro" id="IPR011050">
    <property type="entry name" value="Pectin_lyase_fold/virulence"/>
</dbReference>
<feature type="signal peptide" evidence="1">
    <location>
        <begin position="1"/>
        <end position="26"/>
    </location>
</feature>
<protein>
    <submittedName>
        <fullName evidence="3">Filamentous hemagglutinin N-terminal domain-containing protein</fullName>
    </submittedName>
</protein>
<evidence type="ECO:0000313" key="4">
    <source>
        <dbReference type="Proteomes" id="UP000441586"/>
    </source>
</evidence>
<dbReference type="PANTHER" id="PTHR12338">
    <property type="entry name" value="AUTOTRANSPORTER"/>
    <property type="match status" value="1"/>
</dbReference>
<dbReference type="Gene3D" id="2.160.20.10">
    <property type="entry name" value="Single-stranded right-handed beta-helix, Pectin lyase-like"/>
    <property type="match status" value="1"/>
</dbReference>
<name>A0A6A4RCE6_9RHOB</name>
<proteinExistence type="predicted"/>
<feature type="domain" description="Filamentous haemagglutinin FhaB/tRNA nuclease CdiA-like TPS" evidence="2">
    <location>
        <begin position="27"/>
        <end position="139"/>
    </location>
</feature>
<dbReference type="NCBIfam" id="TIGR01901">
    <property type="entry name" value="adhes_NPXG"/>
    <property type="match status" value="1"/>
</dbReference>
<sequence length="1489" mass="152410">MKQSWLNVPHSALLLAPILGPLPVLAQNLLPTNPTIVAGQIEMSAAQSDVLTIGQTSATGIINWGTFNIGANSRVTFQNGDGATLSRVTGNTPSGIFGRLDATGSLYLINQNGIVIGPNGNVQTGRNFLASTLDMGDGDFINGGEALFSGVSRAKIVNFGSMSSRLGNVSLLGRHLENLGHISAPNGSAALVAGREILLREETQGDGRFLVRLGGTDTSVTESGMIRAAQVELRANGGNVYALAGNTQGAVHATGVAQRNGRVFLTSGGGGRVRVEKPVRAINADGSGGQIDVLGGTVDMSAVLDASALRGAGGRVVVWAENETQFSGRILAFSEMYEGPGGFVEVSGQQRLTFDGVVDTGGGTLLIDPQDVEITNGAASLVGASTITPASLITALTTQNVVVQTTSPDTASGTILVSDNMFYTSPYALSLFAHGDIHLNESIQNDDTTGTGDVNFVAGWDGSTGLVAGEFVSGDLDAVALNSGAFGTAGGDSYTMSGTDYLTSGSIFVGQDTILAAGGIAVGAWGGTTRTYSADLSLVAANDYFSFRQLGYSVPTDIAGLTIGGDIAVRAAGSVELVGSDADYSAAQIGHVGPGDSTDSARLTNATGTISVEAVGAVDLTAGTGSNAYALIGNGSSDFQDDWHAAGNMSGAITVETAGEISLDDSNVPALEHYRPWIGSATSGLVLASDVMITAAAFDQDSTSLVGTGIGTVSNELISTNLDFGDLSLIATNSGLTFETGSVVSDFVGDFIVSASGNLQFSSGFSFETLGAGIGGMALATGGAFENLAGSDVLDLYTNPWLIYSTRPDQDSGAIGVLPYDFIQYGITANLDDMFPVGLPAGNGLIYSTTPVVTATDQTHTYGDTITTDGVSVSVDGAIVSPLDFGFSIESVTYDSAGVPVSGDGFELVGNYSDAFSASATPASVYGLSFVDGDLTIDPATVTMTLPDESRIYDGTAGYSGPPSYSGWVGSDDDSLITVAPSYSYDGSSLPVSDAGSYGITGAGTAESSGNYTFDEADTALLTIDPATVTMTLPDEIRTYDGTAGYNGPPSYGGWAGSDDDSLITTAPSYSYDGSSTPVSDAGSYGITGAGTAESSGNYTFDETDTALLTIDPATVTMTLPDEILTYDGTAGYSGLPSYSGWVGSDDDSLITVAPSYSYDGSSLPVSDAGSYGITGAGTAESSGNYTFDEADTALLTIDPATVTMTLPDEIRTYDGTAGYSGLPSYSGWVGSDDDSLITVAPSYSYDGSSLPVSDAGSYGITGAGTAESSGNYTFDETDTALLTILPVDTDPTLPLPPLGRAPEPAPIDGFSELNLVDPIVAIYVDVSMPVNTPTPNADERFDVKSVLVELEAATQSCAQIPDKRYLVDCLSDRLEAAAQALPDTGELGEAKAEIVDAARKLGALANANRSLDAPGMVRAPRVGNLAISRPLFAVNEAQLNAVTAEAFAVINELETRLLRSSEGTSNRSSDVQRIAQAVGSNKVLLRSF</sequence>
<dbReference type="SMART" id="SM00912">
    <property type="entry name" value="Haemagg_act"/>
    <property type="match status" value="1"/>
</dbReference>
<dbReference type="Pfam" id="PF05860">
    <property type="entry name" value="TPS"/>
    <property type="match status" value="1"/>
</dbReference>
<dbReference type="InterPro" id="IPR008638">
    <property type="entry name" value="FhaB/CdiA-like_TPS"/>
</dbReference>
<gene>
    <name evidence="3" type="ORF">GP644_19155</name>
</gene>